<dbReference type="PROSITE" id="PS00552">
    <property type="entry name" value="HTH_MERR_1"/>
    <property type="match status" value="1"/>
</dbReference>
<sequence>MKIGELSSKTGVSIRSIRYYEEKNLIYPRRLENGYRVYGEKDVERVKAVQLFLELGLNTDEISPVISCGSFHPVDNNSDCASTALSLYRKKLEKTREQINNLQEVERELENLIDFWTNVENQGKGSDVK</sequence>
<evidence type="ECO:0000256" key="2">
    <source>
        <dbReference type="ARBA" id="ARBA00023125"/>
    </source>
</evidence>
<feature type="coiled-coil region" evidence="4">
    <location>
        <begin position="85"/>
        <end position="122"/>
    </location>
</feature>
<evidence type="ECO:0000313" key="7">
    <source>
        <dbReference type="Proteomes" id="UP000287296"/>
    </source>
</evidence>
<dbReference type="RefSeq" id="WP_120117479.1">
    <property type="nucleotide sequence ID" value="NZ_QYTW02000005.1"/>
</dbReference>
<dbReference type="InterPro" id="IPR009061">
    <property type="entry name" value="DNA-bd_dom_put_sf"/>
</dbReference>
<dbReference type="SUPFAM" id="SSF46955">
    <property type="entry name" value="Putative DNA-binding domain"/>
    <property type="match status" value="1"/>
</dbReference>
<evidence type="ECO:0000259" key="5">
    <source>
        <dbReference type="PROSITE" id="PS50937"/>
    </source>
</evidence>
<keyword evidence="3" id="KW-0804">Transcription</keyword>
<gene>
    <name evidence="6" type="ORF">D5F11_007985</name>
</gene>
<evidence type="ECO:0000256" key="4">
    <source>
        <dbReference type="SAM" id="Coils"/>
    </source>
</evidence>
<keyword evidence="1" id="KW-0805">Transcription regulation</keyword>
<accession>A0A429XAK0</accession>
<dbReference type="EMBL" id="QYTW02000005">
    <property type="protein sequence ID" value="RST60371.1"/>
    <property type="molecule type" value="Genomic_DNA"/>
</dbReference>
<dbReference type="OrthoDB" id="9806513at2"/>
<comment type="caution">
    <text evidence="6">The sequence shown here is derived from an EMBL/GenBank/DDBJ whole genome shotgun (WGS) entry which is preliminary data.</text>
</comment>
<organism evidence="6 7">
    <name type="scientific">Siminovitchia terrae</name>
    <name type="common">Bacillus terrae</name>
    <dbReference type="NCBI Taxonomy" id="1914933"/>
    <lineage>
        <taxon>Bacteria</taxon>
        <taxon>Bacillati</taxon>
        <taxon>Bacillota</taxon>
        <taxon>Bacilli</taxon>
        <taxon>Bacillales</taxon>
        <taxon>Bacillaceae</taxon>
        <taxon>Siminovitchia</taxon>
    </lineage>
</organism>
<dbReference type="Pfam" id="PF13411">
    <property type="entry name" value="MerR_1"/>
    <property type="match status" value="1"/>
</dbReference>
<name>A0A429XAK0_SIMTE</name>
<keyword evidence="4" id="KW-0175">Coiled coil</keyword>
<dbReference type="SMART" id="SM00422">
    <property type="entry name" value="HTH_MERR"/>
    <property type="match status" value="1"/>
</dbReference>
<dbReference type="PROSITE" id="PS50937">
    <property type="entry name" value="HTH_MERR_2"/>
    <property type="match status" value="1"/>
</dbReference>
<dbReference type="AlphaFoldDB" id="A0A429XAK0"/>
<keyword evidence="2" id="KW-0238">DNA-binding</keyword>
<reference evidence="6 7" key="1">
    <citation type="submission" date="2018-12" db="EMBL/GenBank/DDBJ databases">
        <authorList>
            <person name="Sun L."/>
            <person name="Chen Z."/>
        </authorList>
    </citation>
    <scope>NUCLEOTIDE SEQUENCE [LARGE SCALE GENOMIC DNA]</scope>
    <source>
        <strain evidence="6 7">LMG 29736</strain>
    </source>
</reference>
<dbReference type="GO" id="GO:0003700">
    <property type="term" value="F:DNA-binding transcription factor activity"/>
    <property type="evidence" value="ECO:0007669"/>
    <property type="project" value="InterPro"/>
</dbReference>
<dbReference type="InterPro" id="IPR047057">
    <property type="entry name" value="MerR_fam"/>
</dbReference>
<dbReference type="InterPro" id="IPR000551">
    <property type="entry name" value="MerR-type_HTH_dom"/>
</dbReference>
<dbReference type="Proteomes" id="UP000287296">
    <property type="component" value="Unassembled WGS sequence"/>
</dbReference>
<dbReference type="GO" id="GO:0003677">
    <property type="term" value="F:DNA binding"/>
    <property type="evidence" value="ECO:0007669"/>
    <property type="project" value="UniProtKB-KW"/>
</dbReference>
<evidence type="ECO:0000256" key="1">
    <source>
        <dbReference type="ARBA" id="ARBA00023015"/>
    </source>
</evidence>
<evidence type="ECO:0000313" key="6">
    <source>
        <dbReference type="EMBL" id="RST60371.1"/>
    </source>
</evidence>
<dbReference type="Gene3D" id="1.10.1660.10">
    <property type="match status" value="1"/>
</dbReference>
<evidence type="ECO:0000256" key="3">
    <source>
        <dbReference type="ARBA" id="ARBA00023163"/>
    </source>
</evidence>
<proteinExistence type="predicted"/>
<feature type="domain" description="HTH merR-type" evidence="5">
    <location>
        <begin position="1"/>
        <end position="68"/>
    </location>
</feature>
<dbReference type="PANTHER" id="PTHR30204:SF94">
    <property type="entry name" value="HEAVY METAL-DEPENDENT TRANSCRIPTIONAL REGULATOR HI_0293-RELATED"/>
    <property type="match status" value="1"/>
</dbReference>
<protein>
    <submittedName>
        <fullName evidence="6">MerR family transcriptional regulator</fullName>
    </submittedName>
</protein>
<dbReference type="PRINTS" id="PR00040">
    <property type="entry name" value="HTHMERR"/>
</dbReference>
<dbReference type="PANTHER" id="PTHR30204">
    <property type="entry name" value="REDOX-CYCLING DRUG-SENSING TRANSCRIPTIONAL ACTIVATOR SOXR"/>
    <property type="match status" value="1"/>
</dbReference>